<dbReference type="GO" id="GO:0006935">
    <property type="term" value="P:chemotaxis"/>
    <property type="evidence" value="ECO:0007669"/>
    <property type="project" value="InterPro"/>
</dbReference>
<dbReference type="PROSITE" id="PS50111">
    <property type="entry name" value="CHEMOTAXIS_TRANSDUC_2"/>
    <property type="match status" value="1"/>
</dbReference>
<dbReference type="Gene3D" id="1.10.287.950">
    <property type="entry name" value="Methyl-accepting chemotaxis protein"/>
    <property type="match status" value="1"/>
</dbReference>
<dbReference type="GO" id="GO:0005886">
    <property type="term" value="C:plasma membrane"/>
    <property type="evidence" value="ECO:0007669"/>
    <property type="project" value="TreeGrafter"/>
</dbReference>
<feature type="coiled-coil region" evidence="4">
    <location>
        <begin position="38"/>
        <end position="100"/>
    </location>
</feature>
<dbReference type="InterPro" id="IPR004089">
    <property type="entry name" value="MCPsignal_dom"/>
</dbReference>
<dbReference type="KEGG" id="ccel:CCDG5_0402"/>
<dbReference type="HOGENOM" id="CLU_017079_0_0_9"/>
<evidence type="ECO:0000256" key="4">
    <source>
        <dbReference type="SAM" id="Coils"/>
    </source>
</evidence>
<evidence type="ECO:0000313" key="7">
    <source>
        <dbReference type="EMBL" id="CDZ23540.1"/>
    </source>
</evidence>
<dbReference type="InterPro" id="IPR004090">
    <property type="entry name" value="Chemotax_Me-accpt_rcpt"/>
</dbReference>
<comment type="similarity">
    <text evidence="2">Belongs to the methyl-accepting chemotaxis (MCP) protein family.</text>
</comment>
<proteinExistence type="inferred from homology"/>
<dbReference type="InterPro" id="IPR051310">
    <property type="entry name" value="MCP_chemotaxis"/>
</dbReference>
<evidence type="ECO:0000259" key="5">
    <source>
        <dbReference type="PROSITE" id="PS50111"/>
    </source>
</evidence>
<gene>
    <name evidence="7" type="ORF">CCDG5_0402</name>
</gene>
<feature type="domain" description="HAMP" evidence="6">
    <location>
        <begin position="400"/>
        <end position="452"/>
    </location>
</feature>
<feature type="domain" description="Methyl-accepting transducer" evidence="5">
    <location>
        <begin position="502"/>
        <end position="731"/>
    </location>
</feature>
<dbReference type="OrthoDB" id="1862723at2"/>
<keyword evidence="1" id="KW-0488">Methylation</keyword>
<dbReference type="STRING" id="29343.CCDG5_0402"/>
<evidence type="ECO:0008006" key="9">
    <source>
        <dbReference type="Google" id="ProtNLM"/>
    </source>
</evidence>
<dbReference type="SMART" id="SM00283">
    <property type="entry name" value="MA"/>
    <property type="match status" value="1"/>
</dbReference>
<accession>A0A078KQW7</accession>
<dbReference type="Pfam" id="PF00015">
    <property type="entry name" value="MCPsignal"/>
    <property type="match status" value="1"/>
</dbReference>
<organism evidence="7 8">
    <name type="scientific">[Clostridium] cellulosi</name>
    <dbReference type="NCBI Taxonomy" id="29343"/>
    <lineage>
        <taxon>Bacteria</taxon>
        <taxon>Bacillati</taxon>
        <taxon>Bacillota</taxon>
        <taxon>Clostridia</taxon>
        <taxon>Eubacteriales</taxon>
        <taxon>Oscillospiraceae</taxon>
        <taxon>Oscillospiraceae incertae sedis</taxon>
    </lineage>
</organism>
<evidence type="ECO:0000256" key="2">
    <source>
        <dbReference type="ARBA" id="ARBA00029447"/>
    </source>
</evidence>
<evidence type="ECO:0000259" key="6">
    <source>
        <dbReference type="PROSITE" id="PS50885"/>
    </source>
</evidence>
<dbReference type="EMBL" id="LM995447">
    <property type="protein sequence ID" value="CDZ23540.1"/>
    <property type="molecule type" value="Genomic_DNA"/>
</dbReference>
<dbReference type="Gene3D" id="1.20.120.1530">
    <property type="match status" value="3"/>
</dbReference>
<dbReference type="PANTHER" id="PTHR43531">
    <property type="entry name" value="PROTEIN ICFG"/>
    <property type="match status" value="1"/>
</dbReference>
<dbReference type="PANTHER" id="PTHR43531:SF14">
    <property type="entry name" value="METHYL-ACCEPTING CHEMOTAXIS PROTEIN I-RELATED"/>
    <property type="match status" value="1"/>
</dbReference>
<evidence type="ECO:0000256" key="1">
    <source>
        <dbReference type="ARBA" id="ARBA00022481"/>
    </source>
</evidence>
<dbReference type="PROSITE" id="PS50885">
    <property type="entry name" value="HAMP"/>
    <property type="match status" value="1"/>
</dbReference>
<sequence>MSKDLKSLEFYLDRLANGDFSFSIDNKLLKKKNKAGKMARLVKTIADKERKKAEALKNLSDGNFEACSIADSDDISLSCIAEIASSLKNINNQIESINERIGNGDTAARLNTRSKGGYRQIALGVNKILDAESESLCAANEMVKSMCLNDFSVQMVTGFTGVFEELAQGLNKLREKFIEIQQRFTQISDGNFDGIEHMRENGALSENDGLTPAVIKAFDTLNAFVNFAGGAAQNCAQGVLSGAETGEYEFTGKYKAAAEDITRAIGTVSLLLKEYTRVLSAMSVNDLTMQFDQKFAGDFAQLSKAAEDLRSRMLYIESTLKQIAQGNAGAVELNETEPLNENDGLTPALKILTENLKSVENVAAQISDATAEGNLSFHISTDNVGGGVAKLYSALNTMFSSISEQLNEISSVIEKLVSGDTSVEITEDYKGIFGKLKDNLNALILENREIVSLTTDILNGIADGNLDIDTIKDLPGDWNGIPHALNNIVKTMNELIGNIHNAVNEVAASANQVASASQALSQGAAEQASSIEELTASISEIAAKTKNNAINAGEASNLAKAMRESAISGNKEMSEMLTSMKEINESSQNISKIIKVIDDIAFQTNLLSLNAAVEAARAGQHGKGFAVVAEEVRNLAVRSANAAKDTTELIEGSIKRVEKGTQIASDTAKTLGDIVSSVDKVAGLIENIAAASNEQATGITQINQSLEQVSKVVQTNSATAEQSAAASQELSGQAGLLKGNVEKFKLKVKVPPKAESIPVKAEIHDDIDEKIDEKKDTSLNNDFGKY</sequence>
<dbReference type="PRINTS" id="PR00260">
    <property type="entry name" value="CHEMTRNSDUCR"/>
</dbReference>
<protein>
    <recommendedName>
        <fullName evidence="9">Methyl-accepting chemotaxis sensory transducer</fullName>
    </recommendedName>
</protein>
<dbReference type="GO" id="GO:0004888">
    <property type="term" value="F:transmembrane signaling receptor activity"/>
    <property type="evidence" value="ECO:0007669"/>
    <property type="project" value="InterPro"/>
</dbReference>
<name>A0A078KQW7_9FIRM</name>
<dbReference type="Proteomes" id="UP000032431">
    <property type="component" value="Chromosome I"/>
</dbReference>
<keyword evidence="4" id="KW-0175">Coiled coil</keyword>
<dbReference type="PATRIC" id="fig|29343.3.peg.417"/>
<dbReference type="GO" id="GO:0007165">
    <property type="term" value="P:signal transduction"/>
    <property type="evidence" value="ECO:0007669"/>
    <property type="project" value="UniProtKB-KW"/>
</dbReference>
<dbReference type="AlphaFoldDB" id="A0A078KQW7"/>
<evidence type="ECO:0000313" key="8">
    <source>
        <dbReference type="Proteomes" id="UP000032431"/>
    </source>
</evidence>
<evidence type="ECO:0000256" key="3">
    <source>
        <dbReference type="PROSITE-ProRule" id="PRU00284"/>
    </source>
</evidence>
<dbReference type="CDD" id="cd11386">
    <property type="entry name" value="MCP_signal"/>
    <property type="match status" value="1"/>
</dbReference>
<reference evidence="8" key="1">
    <citation type="submission" date="2014-07" db="EMBL/GenBank/DDBJ databases">
        <authorList>
            <person name="Wibberg D."/>
        </authorList>
    </citation>
    <scope>NUCLEOTIDE SEQUENCE [LARGE SCALE GENOMIC DNA]</scope>
    <source>
        <strain evidence="8">DG5</strain>
    </source>
</reference>
<keyword evidence="8" id="KW-1185">Reference proteome</keyword>
<dbReference type="Pfam" id="PF18947">
    <property type="entry name" value="HAMP_2"/>
    <property type="match status" value="2"/>
</dbReference>
<keyword evidence="3" id="KW-0807">Transducer</keyword>
<dbReference type="SUPFAM" id="SSF58104">
    <property type="entry name" value="Methyl-accepting chemotaxis protein (MCP) signaling domain"/>
    <property type="match status" value="2"/>
</dbReference>
<dbReference type="InterPro" id="IPR003660">
    <property type="entry name" value="HAMP_dom"/>
</dbReference>
<dbReference type="FunFam" id="1.10.287.950:FF:000001">
    <property type="entry name" value="Methyl-accepting chemotaxis sensory transducer"/>
    <property type="match status" value="1"/>
</dbReference>